<dbReference type="Proteomes" id="UP000694843">
    <property type="component" value="Unplaced"/>
</dbReference>
<accession>A0A8B7P047</accession>
<dbReference type="KEGG" id="hazt:108675917"/>
<evidence type="ECO:0000313" key="2">
    <source>
        <dbReference type="RefSeq" id="XP_018019459.1"/>
    </source>
</evidence>
<dbReference type="OrthoDB" id="6609483at2759"/>
<dbReference type="GeneID" id="108675917"/>
<dbReference type="AlphaFoldDB" id="A0A8B7P047"/>
<protein>
    <submittedName>
        <fullName evidence="2">Uncharacterized protein LOC108675917</fullName>
    </submittedName>
</protein>
<evidence type="ECO:0000313" key="1">
    <source>
        <dbReference type="Proteomes" id="UP000694843"/>
    </source>
</evidence>
<organism evidence="1 2">
    <name type="scientific">Hyalella azteca</name>
    <name type="common">Amphipod</name>
    <dbReference type="NCBI Taxonomy" id="294128"/>
    <lineage>
        <taxon>Eukaryota</taxon>
        <taxon>Metazoa</taxon>
        <taxon>Ecdysozoa</taxon>
        <taxon>Arthropoda</taxon>
        <taxon>Crustacea</taxon>
        <taxon>Multicrustacea</taxon>
        <taxon>Malacostraca</taxon>
        <taxon>Eumalacostraca</taxon>
        <taxon>Peracarida</taxon>
        <taxon>Amphipoda</taxon>
        <taxon>Senticaudata</taxon>
        <taxon>Talitrida</taxon>
        <taxon>Talitroidea</taxon>
        <taxon>Hyalellidae</taxon>
        <taxon>Hyalella</taxon>
    </lineage>
</organism>
<dbReference type="RefSeq" id="XP_018019459.1">
    <property type="nucleotide sequence ID" value="XM_018163970.2"/>
</dbReference>
<name>A0A8B7P047_HYAAZ</name>
<reference evidence="2" key="1">
    <citation type="submission" date="2025-08" db="UniProtKB">
        <authorList>
            <consortium name="RefSeq"/>
        </authorList>
    </citation>
    <scope>IDENTIFICATION</scope>
    <source>
        <tissue evidence="2">Whole organism</tissue>
    </source>
</reference>
<sequence length="209" mass="23136">MKLMGQLRDIVLENNLLLKEMKDKLQVPLSSTLKTGTPLLPCYPANTFEELDDLIKREEMLIGLQSVGECTLSRTVIVMMKMLMTRPLAMKFSMTGLGDKRLPTKVKFDNSPACLLIERALSLNPGFSHEPRSAVKAAIRRALKGATDWDGHRGRRQFYDCMSNVAASNSGEEVQNAISGNQDSSLNVTHSTEIVLDPGPSLQKDFPSI</sequence>
<keyword evidence="1" id="KW-1185">Reference proteome</keyword>
<proteinExistence type="predicted"/>
<gene>
    <name evidence="2" type="primary">LOC108675917</name>
</gene>